<dbReference type="RefSeq" id="WP_188872765.1">
    <property type="nucleotide sequence ID" value="NZ_BMOO01000005.1"/>
</dbReference>
<name>A0A830G2V7_9EURY</name>
<evidence type="ECO:0000259" key="5">
    <source>
        <dbReference type="Pfam" id="PF24827"/>
    </source>
</evidence>
<reference evidence="7" key="3">
    <citation type="submission" date="2021-03" db="EMBL/GenBank/DDBJ databases">
        <title>Genomic Encyclopedia of Type Strains, Phase IV (KMG-IV): sequencing the most valuable type-strain genomes for metagenomic binning, comparative biology and taxonomic classification.</title>
        <authorList>
            <person name="Goeker M."/>
        </authorList>
    </citation>
    <scope>NUCLEOTIDE SEQUENCE</scope>
    <source>
        <strain evidence="7">DSM 22443</strain>
    </source>
</reference>
<dbReference type="Proteomes" id="UP000765891">
    <property type="component" value="Unassembled WGS sequence"/>
</dbReference>
<comment type="cofactor">
    <cofactor evidence="1">
        <name>Zn(2+)</name>
        <dbReference type="ChEBI" id="CHEBI:29105"/>
    </cofactor>
</comment>
<protein>
    <submittedName>
        <fullName evidence="7">Putative deacylase</fullName>
    </submittedName>
    <submittedName>
        <fullName evidence="6">Succinate dehydrogenase</fullName>
    </submittedName>
</protein>
<dbReference type="PANTHER" id="PTHR37326">
    <property type="entry name" value="BLL3975 PROTEIN"/>
    <property type="match status" value="1"/>
</dbReference>
<evidence type="ECO:0000256" key="4">
    <source>
        <dbReference type="ARBA" id="ARBA00022833"/>
    </source>
</evidence>
<feature type="domain" description="Succinylglutamate desuccinylase/Aspartoacylase catalytic" evidence="5">
    <location>
        <begin position="45"/>
        <end position="224"/>
    </location>
</feature>
<dbReference type="Pfam" id="PF24827">
    <property type="entry name" value="AstE_AspA_cat"/>
    <property type="match status" value="1"/>
</dbReference>
<dbReference type="GO" id="GO:0046872">
    <property type="term" value="F:metal ion binding"/>
    <property type="evidence" value="ECO:0007669"/>
    <property type="project" value="UniProtKB-KW"/>
</dbReference>
<dbReference type="SUPFAM" id="SSF53187">
    <property type="entry name" value="Zn-dependent exopeptidases"/>
    <property type="match status" value="1"/>
</dbReference>
<proteinExistence type="predicted"/>
<dbReference type="CDD" id="cd06251">
    <property type="entry name" value="M14_ASTE_ASPA-like"/>
    <property type="match status" value="1"/>
</dbReference>
<keyword evidence="8" id="KW-1185">Reference proteome</keyword>
<dbReference type="OrthoDB" id="254740at2157"/>
<accession>A0A830G2V7</accession>
<dbReference type="Proteomes" id="UP000614609">
    <property type="component" value="Unassembled WGS sequence"/>
</dbReference>
<keyword evidence="2" id="KW-0479">Metal-binding</keyword>
<dbReference type="AlphaFoldDB" id="A0A830G2V7"/>
<evidence type="ECO:0000313" key="6">
    <source>
        <dbReference type="EMBL" id="GGM72508.1"/>
    </source>
</evidence>
<reference evidence="6" key="2">
    <citation type="submission" date="2020-09" db="EMBL/GenBank/DDBJ databases">
        <authorList>
            <person name="Sun Q."/>
            <person name="Ohkuma M."/>
        </authorList>
    </citation>
    <scope>NUCLEOTIDE SEQUENCE</scope>
    <source>
        <strain evidence="6">JCM 16108</strain>
    </source>
</reference>
<evidence type="ECO:0000256" key="1">
    <source>
        <dbReference type="ARBA" id="ARBA00001947"/>
    </source>
</evidence>
<dbReference type="Gene3D" id="3.40.630.10">
    <property type="entry name" value="Zn peptidases"/>
    <property type="match status" value="1"/>
</dbReference>
<dbReference type="InterPro" id="IPR053138">
    <property type="entry name" value="N-alpha-Ac-DABA_deacetylase"/>
</dbReference>
<evidence type="ECO:0000256" key="2">
    <source>
        <dbReference type="ARBA" id="ARBA00022723"/>
    </source>
</evidence>
<evidence type="ECO:0000313" key="7">
    <source>
        <dbReference type="EMBL" id="MBP1955457.1"/>
    </source>
</evidence>
<dbReference type="InterPro" id="IPR055438">
    <property type="entry name" value="AstE_AspA_cat"/>
</dbReference>
<dbReference type="GO" id="GO:0016811">
    <property type="term" value="F:hydrolase activity, acting on carbon-nitrogen (but not peptide) bonds, in linear amides"/>
    <property type="evidence" value="ECO:0007669"/>
    <property type="project" value="InterPro"/>
</dbReference>
<evidence type="ECO:0000256" key="3">
    <source>
        <dbReference type="ARBA" id="ARBA00022801"/>
    </source>
</evidence>
<organism evidence="6 8">
    <name type="scientific">Halarchaeum rubridurum</name>
    <dbReference type="NCBI Taxonomy" id="489911"/>
    <lineage>
        <taxon>Archaea</taxon>
        <taxon>Methanobacteriati</taxon>
        <taxon>Methanobacteriota</taxon>
        <taxon>Stenosarchaea group</taxon>
        <taxon>Halobacteria</taxon>
        <taxon>Halobacteriales</taxon>
        <taxon>Halobacteriaceae</taxon>
    </lineage>
</organism>
<dbReference type="PIRSF" id="PIRSF039012">
    <property type="entry name" value="ASP"/>
    <property type="match status" value="1"/>
</dbReference>
<sequence length="331" mass="35908">MADTFEYGGGRVPPGEVRHTRYAISETFLGDPIRVPVTVVNGERDGPSVFVSAAVHGDELNGVKVAHDVAARYDPSDLAGTLLVVHVVNPPGYLAQQRYLPIYDQDLNRSFPGNERSTPAQRIANELYTGLFSWCDYGVDLHTSTRGRTTMFHVRAQTEHDGAARLAEAFGANVVLAGIGEEDNSIRSSCTNRGTPTITVEMGEAHRFQRPHVERASAGIESVLTDLGMYDGERLSPTWRRVVNARTEKAWVRSDAGGLVDLHVERASVVEGGEAICTVHDHFGTEEHVVRAPFTGLVVGLLQNPVAQPGHPVCHLVSVDEETRAAIEAAS</sequence>
<reference evidence="6" key="1">
    <citation type="journal article" date="2014" name="Int. J. Syst. Evol. Microbiol.">
        <title>Complete genome sequence of Corynebacterium casei LMG S-19264T (=DSM 44701T), isolated from a smear-ripened cheese.</title>
        <authorList>
            <consortium name="US DOE Joint Genome Institute (JGI-PGF)"/>
            <person name="Walter F."/>
            <person name="Albersmeier A."/>
            <person name="Kalinowski J."/>
            <person name="Ruckert C."/>
        </authorList>
    </citation>
    <scope>NUCLEOTIDE SEQUENCE</scope>
    <source>
        <strain evidence="6">JCM 16108</strain>
    </source>
</reference>
<dbReference type="PANTHER" id="PTHR37326:SF1">
    <property type="entry name" value="BLL3975 PROTEIN"/>
    <property type="match status" value="1"/>
</dbReference>
<dbReference type="EMBL" id="BMOO01000005">
    <property type="protein sequence ID" value="GGM72508.1"/>
    <property type="molecule type" value="Genomic_DNA"/>
</dbReference>
<keyword evidence="4" id="KW-0862">Zinc</keyword>
<keyword evidence="3" id="KW-0378">Hydrolase</keyword>
<dbReference type="GO" id="GO:0016788">
    <property type="term" value="F:hydrolase activity, acting on ester bonds"/>
    <property type="evidence" value="ECO:0007669"/>
    <property type="project" value="InterPro"/>
</dbReference>
<comment type="caution">
    <text evidence="6">The sequence shown here is derived from an EMBL/GenBank/DDBJ whole genome shotgun (WGS) entry which is preliminary data.</text>
</comment>
<gene>
    <name evidence="6" type="ORF">GCM10009017_23100</name>
    <name evidence="7" type="ORF">J2752_002380</name>
</gene>
<dbReference type="InterPro" id="IPR043795">
    <property type="entry name" value="N-alpha-Ac-DABA-like"/>
</dbReference>
<dbReference type="EMBL" id="JAGGKO010000004">
    <property type="protein sequence ID" value="MBP1955457.1"/>
    <property type="molecule type" value="Genomic_DNA"/>
</dbReference>
<evidence type="ECO:0000313" key="8">
    <source>
        <dbReference type="Proteomes" id="UP000614609"/>
    </source>
</evidence>